<evidence type="ECO:0000313" key="14">
    <source>
        <dbReference type="Proteomes" id="UP000239709"/>
    </source>
</evidence>
<keyword evidence="5" id="KW-0597">Phosphoprotein</keyword>
<dbReference type="OrthoDB" id="9804645at2"/>
<keyword evidence="10" id="KW-0472">Membrane</keyword>
<keyword evidence="6" id="KW-0808">Transferase</keyword>
<feature type="transmembrane region" description="Helical" evidence="10">
    <location>
        <begin position="12"/>
        <end position="32"/>
    </location>
</feature>
<evidence type="ECO:0000256" key="2">
    <source>
        <dbReference type="ARBA" id="ARBA00004651"/>
    </source>
</evidence>
<comment type="subcellular location">
    <subcellularLocation>
        <location evidence="2">Cell membrane</location>
        <topology evidence="2">Multi-pass membrane protein</topology>
    </subcellularLocation>
</comment>
<organism evidence="13 14">
    <name type="scientific">Ottowia oryzae</name>
    <dbReference type="NCBI Taxonomy" id="2109914"/>
    <lineage>
        <taxon>Bacteria</taxon>
        <taxon>Pseudomonadati</taxon>
        <taxon>Pseudomonadota</taxon>
        <taxon>Betaproteobacteria</taxon>
        <taxon>Burkholderiales</taxon>
        <taxon>Comamonadaceae</taxon>
        <taxon>Ottowia</taxon>
    </lineage>
</organism>
<dbReference type="CDD" id="cd00075">
    <property type="entry name" value="HATPase"/>
    <property type="match status" value="1"/>
</dbReference>
<evidence type="ECO:0000259" key="11">
    <source>
        <dbReference type="PROSITE" id="PS50109"/>
    </source>
</evidence>
<evidence type="ECO:0000256" key="1">
    <source>
        <dbReference type="ARBA" id="ARBA00000085"/>
    </source>
</evidence>
<proteinExistence type="predicted"/>
<dbReference type="EMBL" id="CP027666">
    <property type="protein sequence ID" value="AVO35921.1"/>
    <property type="molecule type" value="Genomic_DNA"/>
</dbReference>
<dbReference type="SUPFAM" id="SSF47384">
    <property type="entry name" value="Homodimeric domain of signal transducing histidine kinase"/>
    <property type="match status" value="1"/>
</dbReference>
<keyword evidence="10" id="KW-0812">Transmembrane</keyword>
<dbReference type="InterPro" id="IPR050980">
    <property type="entry name" value="2C_sensor_his_kinase"/>
</dbReference>
<reference evidence="13 14" key="1">
    <citation type="submission" date="2018-03" db="EMBL/GenBank/DDBJ databases">
        <title>Genome sequencing of Ottowia sp.</title>
        <authorList>
            <person name="Kim S.-J."/>
            <person name="Heo J."/>
            <person name="Kwon S.-W."/>
        </authorList>
    </citation>
    <scope>NUCLEOTIDE SEQUENCE [LARGE SCALE GENOMIC DNA]</scope>
    <source>
        <strain evidence="13 14">KADR8-3</strain>
    </source>
</reference>
<keyword evidence="4" id="KW-1003">Cell membrane</keyword>
<dbReference type="AlphaFoldDB" id="A0A2S0MJI7"/>
<keyword evidence="8 13" id="KW-0418">Kinase</keyword>
<dbReference type="SMART" id="SM00388">
    <property type="entry name" value="HisKA"/>
    <property type="match status" value="1"/>
</dbReference>
<evidence type="ECO:0000256" key="8">
    <source>
        <dbReference type="ARBA" id="ARBA00022777"/>
    </source>
</evidence>
<evidence type="ECO:0000256" key="9">
    <source>
        <dbReference type="ARBA" id="ARBA00022840"/>
    </source>
</evidence>
<dbReference type="InterPro" id="IPR003661">
    <property type="entry name" value="HisK_dim/P_dom"/>
</dbReference>
<evidence type="ECO:0000256" key="5">
    <source>
        <dbReference type="ARBA" id="ARBA00022553"/>
    </source>
</evidence>
<comment type="catalytic activity">
    <reaction evidence="1">
        <text>ATP + protein L-histidine = ADP + protein N-phospho-L-histidine.</text>
        <dbReference type="EC" id="2.7.13.3"/>
    </reaction>
</comment>
<dbReference type="SUPFAM" id="SSF158472">
    <property type="entry name" value="HAMP domain-like"/>
    <property type="match status" value="1"/>
</dbReference>
<dbReference type="SMART" id="SM00387">
    <property type="entry name" value="HATPase_c"/>
    <property type="match status" value="1"/>
</dbReference>
<gene>
    <name evidence="13" type="ORF">C6570_02040</name>
</gene>
<name>A0A2S0MJI7_9BURK</name>
<protein>
    <recommendedName>
        <fullName evidence="3">histidine kinase</fullName>
        <ecNumber evidence="3">2.7.13.3</ecNumber>
    </recommendedName>
</protein>
<dbReference type="PROSITE" id="PS50885">
    <property type="entry name" value="HAMP"/>
    <property type="match status" value="1"/>
</dbReference>
<accession>A0A2S0MJI7</accession>
<sequence>MPNPIARKLYLRIWLAVVGSVAVLSLVVGWAWHKADEQRDRERQNPPSREVVVRDAAGAVIGTAEAQARRVPPTPGDPGGVEFVVTLQDGHEMVLQMPRPRPPSRIHRPADIMGWLRPPFGFLWVLGLAGLVVMIGVFPVARRLTQRLEGLQRGVQRWGEGDLSVRLPTGGQDEVADLSRRFNDAAERVQSLMDSQTALLRSQKSLLANASHELRSPLARIRMALELSGSAPTPTVRAEIGRNIIELDQLIDEILLASRLDAKELDLGTMEEVDLVGLVAEEAARVNAAFELAPGVVSVIVPGVSKLLRRAVRNLLENARRYGGQDVQAELWTEGDQAVVVVNDRGPGVPAEQRERIFEPFYRMPGASESHGGVGLGLALVRSIAERHGGQASCGPREGGGARFRLALPLVSPHS</sequence>
<dbReference type="InterPro" id="IPR036097">
    <property type="entry name" value="HisK_dim/P_sf"/>
</dbReference>
<dbReference type="Pfam" id="PF00672">
    <property type="entry name" value="HAMP"/>
    <property type="match status" value="1"/>
</dbReference>
<dbReference type="InterPro" id="IPR003660">
    <property type="entry name" value="HAMP_dom"/>
</dbReference>
<evidence type="ECO:0000259" key="12">
    <source>
        <dbReference type="PROSITE" id="PS50885"/>
    </source>
</evidence>
<dbReference type="GO" id="GO:0000155">
    <property type="term" value="F:phosphorelay sensor kinase activity"/>
    <property type="evidence" value="ECO:0007669"/>
    <property type="project" value="InterPro"/>
</dbReference>
<feature type="transmembrane region" description="Helical" evidence="10">
    <location>
        <begin position="121"/>
        <end position="141"/>
    </location>
</feature>
<dbReference type="InterPro" id="IPR036890">
    <property type="entry name" value="HATPase_C_sf"/>
</dbReference>
<feature type="domain" description="HAMP" evidence="12">
    <location>
        <begin position="142"/>
        <end position="194"/>
    </location>
</feature>
<dbReference type="PRINTS" id="PR00344">
    <property type="entry name" value="BCTRLSENSOR"/>
</dbReference>
<keyword evidence="7" id="KW-0547">Nucleotide-binding</keyword>
<keyword evidence="10" id="KW-1133">Transmembrane helix</keyword>
<dbReference type="InterPro" id="IPR003594">
    <property type="entry name" value="HATPase_dom"/>
</dbReference>
<dbReference type="SUPFAM" id="SSF55874">
    <property type="entry name" value="ATPase domain of HSP90 chaperone/DNA topoisomerase II/histidine kinase"/>
    <property type="match status" value="1"/>
</dbReference>
<evidence type="ECO:0000256" key="6">
    <source>
        <dbReference type="ARBA" id="ARBA00022679"/>
    </source>
</evidence>
<dbReference type="InterPro" id="IPR004358">
    <property type="entry name" value="Sig_transdc_His_kin-like_C"/>
</dbReference>
<dbReference type="CDD" id="cd06225">
    <property type="entry name" value="HAMP"/>
    <property type="match status" value="1"/>
</dbReference>
<dbReference type="PANTHER" id="PTHR44936:SF10">
    <property type="entry name" value="SENSOR PROTEIN RSTB"/>
    <property type="match status" value="1"/>
</dbReference>
<dbReference type="Pfam" id="PF00512">
    <property type="entry name" value="HisKA"/>
    <property type="match status" value="1"/>
</dbReference>
<dbReference type="Gene3D" id="3.30.565.10">
    <property type="entry name" value="Histidine kinase-like ATPase, C-terminal domain"/>
    <property type="match status" value="1"/>
</dbReference>
<dbReference type="GO" id="GO:0005886">
    <property type="term" value="C:plasma membrane"/>
    <property type="evidence" value="ECO:0007669"/>
    <property type="project" value="UniProtKB-SubCell"/>
</dbReference>
<keyword evidence="14" id="KW-1185">Reference proteome</keyword>
<evidence type="ECO:0000256" key="7">
    <source>
        <dbReference type="ARBA" id="ARBA00022741"/>
    </source>
</evidence>
<evidence type="ECO:0000256" key="10">
    <source>
        <dbReference type="SAM" id="Phobius"/>
    </source>
</evidence>
<dbReference type="InterPro" id="IPR005467">
    <property type="entry name" value="His_kinase_dom"/>
</dbReference>
<dbReference type="KEGG" id="otk:C6570_02040"/>
<dbReference type="Pfam" id="PF02518">
    <property type="entry name" value="HATPase_c"/>
    <property type="match status" value="1"/>
</dbReference>
<dbReference type="SMART" id="SM00304">
    <property type="entry name" value="HAMP"/>
    <property type="match status" value="1"/>
</dbReference>
<dbReference type="CDD" id="cd00082">
    <property type="entry name" value="HisKA"/>
    <property type="match status" value="1"/>
</dbReference>
<dbReference type="GO" id="GO:0005524">
    <property type="term" value="F:ATP binding"/>
    <property type="evidence" value="ECO:0007669"/>
    <property type="project" value="UniProtKB-KW"/>
</dbReference>
<dbReference type="PANTHER" id="PTHR44936">
    <property type="entry name" value="SENSOR PROTEIN CREC"/>
    <property type="match status" value="1"/>
</dbReference>
<feature type="domain" description="Histidine kinase" evidence="11">
    <location>
        <begin position="209"/>
        <end position="412"/>
    </location>
</feature>
<dbReference type="Gene3D" id="6.10.340.10">
    <property type="match status" value="1"/>
</dbReference>
<evidence type="ECO:0000256" key="4">
    <source>
        <dbReference type="ARBA" id="ARBA00022475"/>
    </source>
</evidence>
<keyword evidence="9" id="KW-0067">ATP-binding</keyword>
<dbReference type="Proteomes" id="UP000239709">
    <property type="component" value="Chromosome"/>
</dbReference>
<dbReference type="PROSITE" id="PS50109">
    <property type="entry name" value="HIS_KIN"/>
    <property type="match status" value="1"/>
</dbReference>
<evidence type="ECO:0000313" key="13">
    <source>
        <dbReference type="EMBL" id="AVO35921.1"/>
    </source>
</evidence>
<evidence type="ECO:0000256" key="3">
    <source>
        <dbReference type="ARBA" id="ARBA00012438"/>
    </source>
</evidence>
<dbReference type="EC" id="2.7.13.3" evidence="3"/>
<dbReference type="Gene3D" id="1.10.287.130">
    <property type="match status" value="1"/>
</dbReference>